<keyword evidence="2" id="KW-1185">Reference proteome</keyword>
<evidence type="ECO:0000313" key="2">
    <source>
        <dbReference type="Proteomes" id="UP000654482"/>
    </source>
</evidence>
<evidence type="ECO:0000313" key="1">
    <source>
        <dbReference type="EMBL" id="MBE9118143.1"/>
    </source>
</evidence>
<dbReference type="EMBL" id="JADEWZ010000038">
    <property type="protein sequence ID" value="MBE9118143.1"/>
    <property type="molecule type" value="Genomic_DNA"/>
</dbReference>
<dbReference type="RefSeq" id="WP_194031228.1">
    <property type="nucleotide sequence ID" value="NZ_JADEWZ010000038.1"/>
</dbReference>
<name>A0A8J7E0T0_9CYAN</name>
<comment type="caution">
    <text evidence="1">The sequence shown here is derived from an EMBL/GenBank/DDBJ whole genome shotgun (WGS) entry which is preliminary data.</text>
</comment>
<sequence>MTNSKSRASVVSSSAKQQENLSYTRQILDARNTPDKDYLHSFYKLGRFLWARKLYSHLEGKRQNTLEQAVSFLIETLPRARVSIETRQPEDSIFKGVDVEKTVEEMREEGVSFGLDLPKDMADRLYNYAKTTPCTEPGYFLENKNPEEFFIDEVENGRLRGGRRVFRALVRGVNEKTGESLGNLTEPLLKDPILLSIMSKYLGYYPNRVTLHLTWSIALGTGLSEETIRKKYPPSNWHFDVAGINFATYYTYLTPVKNEEDGPHVMIPRTHVKKPMKMLWGSAKKSEELIKQHFNKNEHLNIMGPMGFGFVQDPSCLHRVKPPVHSHRLLCQLRFS</sequence>
<dbReference type="Proteomes" id="UP000654482">
    <property type="component" value="Unassembled WGS sequence"/>
</dbReference>
<gene>
    <name evidence="1" type="ORF">IQ249_19810</name>
</gene>
<evidence type="ECO:0008006" key="3">
    <source>
        <dbReference type="Google" id="ProtNLM"/>
    </source>
</evidence>
<accession>A0A8J7E0T0</accession>
<dbReference type="AlphaFoldDB" id="A0A8J7E0T0"/>
<protein>
    <recommendedName>
        <fullName evidence="3">Phytanoyl-CoA dioxygenase</fullName>
    </recommendedName>
</protein>
<reference evidence="1" key="1">
    <citation type="submission" date="2020-10" db="EMBL/GenBank/DDBJ databases">
        <authorList>
            <person name="Castelo-Branco R."/>
            <person name="Eusebio N."/>
            <person name="Adriana R."/>
            <person name="Vieira A."/>
            <person name="Brugerolle De Fraissinette N."/>
            <person name="Rezende De Castro R."/>
            <person name="Schneider M.P."/>
            <person name="Vasconcelos V."/>
            <person name="Leao P.N."/>
        </authorList>
    </citation>
    <scope>NUCLEOTIDE SEQUENCE</scope>
    <source>
        <strain evidence="1">LEGE 07157</strain>
    </source>
</reference>
<organism evidence="1 2">
    <name type="scientific">Lusitaniella coriacea LEGE 07157</name>
    <dbReference type="NCBI Taxonomy" id="945747"/>
    <lineage>
        <taxon>Bacteria</taxon>
        <taxon>Bacillati</taxon>
        <taxon>Cyanobacteriota</taxon>
        <taxon>Cyanophyceae</taxon>
        <taxon>Spirulinales</taxon>
        <taxon>Lusitaniellaceae</taxon>
        <taxon>Lusitaniella</taxon>
    </lineage>
</organism>
<proteinExistence type="predicted"/>